<protein>
    <submittedName>
        <fullName evidence="2">Methyltransferase-like protein 16</fullName>
    </submittedName>
</protein>
<comment type="caution">
    <text evidence="2">The sequence shown here is derived from an EMBL/GenBank/DDBJ whole genome shotgun (WGS) entry which is preliminary data.</text>
</comment>
<dbReference type="Proteomes" id="UP000314294">
    <property type="component" value="Unassembled WGS sequence"/>
</dbReference>
<feature type="compositionally biased region" description="Low complexity" evidence="1">
    <location>
        <begin position="130"/>
        <end position="143"/>
    </location>
</feature>
<keyword evidence="2" id="KW-0808">Transferase</keyword>
<gene>
    <name evidence="2" type="primary">METTL16</name>
    <name evidence="2" type="ORF">EYF80_055957</name>
</gene>
<dbReference type="OrthoDB" id="514248at2759"/>
<feature type="compositionally biased region" description="Low complexity" evidence="1">
    <location>
        <begin position="59"/>
        <end position="68"/>
    </location>
</feature>
<feature type="region of interest" description="Disordered" evidence="1">
    <location>
        <begin position="36"/>
        <end position="147"/>
    </location>
</feature>
<evidence type="ECO:0000313" key="2">
    <source>
        <dbReference type="EMBL" id="TNN33884.1"/>
    </source>
</evidence>
<sequence>MTPRRLLLQVLHKRVPSRKHELSLFLTATENTWIHGRQKRREGSRQLRELPRAPRADTRTAAAATPAPENRSDGGGGASNETTSAEQIENGAAPSNETGEDGEKEVSEKAPGEDVDMACSARAGEETALRETPAAAASEAAPSERPPGERFLLKCLLNVALEEGDVALEMHWVEGQNKDLMNQLCTYLKNTLLRCVAKP</sequence>
<keyword evidence="2" id="KW-0489">Methyltransferase</keyword>
<feature type="compositionally biased region" description="Polar residues" evidence="1">
    <location>
        <begin position="79"/>
        <end position="97"/>
    </location>
</feature>
<evidence type="ECO:0000256" key="1">
    <source>
        <dbReference type="SAM" id="MobiDB-lite"/>
    </source>
</evidence>
<dbReference type="EMBL" id="SRLO01002101">
    <property type="protein sequence ID" value="TNN33884.1"/>
    <property type="molecule type" value="Genomic_DNA"/>
</dbReference>
<dbReference type="GO" id="GO:0032259">
    <property type="term" value="P:methylation"/>
    <property type="evidence" value="ECO:0007669"/>
    <property type="project" value="UniProtKB-KW"/>
</dbReference>
<accession>A0A4Z2EZR5</accession>
<dbReference type="GO" id="GO:0008168">
    <property type="term" value="F:methyltransferase activity"/>
    <property type="evidence" value="ECO:0007669"/>
    <property type="project" value="UniProtKB-KW"/>
</dbReference>
<proteinExistence type="predicted"/>
<name>A0A4Z2EZR5_9TELE</name>
<keyword evidence="3" id="KW-1185">Reference proteome</keyword>
<organism evidence="2 3">
    <name type="scientific">Liparis tanakae</name>
    <name type="common">Tanaka's snailfish</name>
    <dbReference type="NCBI Taxonomy" id="230148"/>
    <lineage>
        <taxon>Eukaryota</taxon>
        <taxon>Metazoa</taxon>
        <taxon>Chordata</taxon>
        <taxon>Craniata</taxon>
        <taxon>Vertebrata</taxon>
        <taxon>Euteleostomi</taxon>
        <taxon>Actinopterygii</taxon>
        <taxon>Neopterygii</taxon>
        <taxon>Teleostei</taxon>
        <taxon>Neoteleostei</taxon>
        <taxon>Acanthomorphata</taxon>
        <taxon>Eupercaria</taxon>
        <taxon>Perciformes</taxon>
        <taxon>Cottioidei</taxon>
        <taxon>Cottales</taxon>
        <taxon>Liparidae</taxon>
        <taxon>Liparis</taxon>
    </lineage>
</organism>
<dbReference type="AlphaFoldDB" id="A0A4Z2EZR5"/>
<reference evidence="2 3" key="1">
    <citation type="submission" date="2019-03" db="EMBL/GenBank/DDBJ databases">
        <title>First draft genome of Liparis tanakae, snailfish: a comprehensive survey of snailfish specific genes.</title>
        <authorList>
            <person name="Kim W."/>
            <person name="Song I."/>
            <person name="Jeong J.-H."/>
            <person name="Kim D."/>
            <person name="Kim S."/>
            <person name="Ryu S."/>
            <person name="Song J.Y."/>
            <person name="Lee S.K."/>
        </authorList>
    </citation>
    <scope>NUCLEOTIDE SEQUENCE [LARGE SCALE GENOMIC DNA]</scope>
    <source>
        <tissue evidence="2">Muscle</tissue>
    </source>
</reference>
<feature type="compositionally biased region" description="Basic and acidic residues" evidence="1">
    <location>
        <begin position="41"/>
        <end position="58"/>
    </location>
</feature>
<evidence type="ECO:0000313" key="3">
    <source>
        <dbReference type="Proteomes" id="UP000314294"/>
    </source>
</evidence>